<evidence type="ECO:0000256" key="1">
    <source>
        <dbReference type="ARBA" id="ARBA00004167"/>
    </source>
</evidence>
<feature type="compositionally biased region" description="Basic and acidic residues" evidence="8">
    <location>
        <begin position="1574"/>
        <end position="1598"/>
    </location>
</feature>
<evidence type="ECO:0000259" key="10">
    <source>
        <dbReference type="PROSITE" id="PS50056"/>
    </source>
</evidence>
<reference evidence="13" key="1">
    <citation type="submission" date="2025-08" db="UniProtKB">
        <authorList>
            <consortium name="RefSeq"/>
        </authorList>
    </citation>
    <scope>IDENTIFICATION</scope>
</reference>
<dbReference type="Gene3D" id="2.60.40.10">
    <property type="entry name" value="Immunoglobulins"/>
    <property type="match status" value="3"/>
</dbReference>
<feature type="region of interest" description="Disordered" evidence="8">
    <location>
        <begin position="897"/>
        <end position="946"/>
    </location>
</feature>
<feature type="compositionally biased region" description="Polar residues" evidence="8">
    <location>
        <begin position="1370"/>
        <end position="1390"/>
    </location>
</feature>
<feature type="compositionally biased region" description="Basic and acidic residues" evidence="8">
    <location>
        <begin position="3012"/>
        <end position="3026"/>
    </location>
</feature>
<feature type="domain" description="Tyrosine specific protein phosphatases" evidence="10">
    <location>
        <begin position="1951"/>
        <end position="2022"/>
    </location>
</feature>
<dbReference type="InterPro" id="IPR000242">
    <property type="entry name" value="PTP_cat"/>
</dbReference>
<dbReference type="InterPro" id="IPR036116">
    <property type="entry name" value="FN3_sf"/>
</dbReference>
<keyword evidence="12" id="KW-1185">Reference proteome</keyword>
<dbReference type="PROSITE" id="PS50056">
    <property type="entry name" value="TYR_PHOSPHATASE_2"/>
    <property type="match status" value="2"/>
</dbReference>
<feature type="compositionally biased region" description="Basic and acidic residues" evidence="8">
    <location>
        <begin position="1360"/>
        <end position="1369"/>
    </location>
</feature>
<gene>
    <name evidence="13" type="primary">LOC106077177</name>
</gene>
<feature type="domain" description="Fibronectin type-III" evidence="11">
    <location>
        <begin position="365"/>
        <end position="458"/>
    </location>
</feature>
<dbReference type="EC" id="3.1.3.48" evidence="2"/>
<evidence type="ECO:0000256" key="8">
    <source>
        <dbReference type="SAM" id="MobiDB-lite"/>
    </source>
</evidence>
<organism evidence="12 13">
    <name type="scientific">Biomphalaria glabrata</name>
    <name type="common">Bloodfluke planorb</name>
    <name type="synonym">Freshwater snail</name>
    <dbReference type="NCBI Taxonomy" id="6526"/>
    <lineage>
        <taxon>Eukaryota</taxon>
        <taxon>Metazoa</taxon>
        <taxon>Spiralia</taxon>
        <taxon>Lophotrochozoa</taxon>
        <taxon>Mollusca</taxon>
        <taxon>Gastropoda</taxon>
        <taxon>Heterobranchia</taxon>
        <taxon>Euthyneura</taxon>
        <taxon>Panpulmonata</taxon>
        <taxon>Hygrophila</taxon>
        <taxon>Lymnaeoidea</taxon>
        <taxon>Planorbidae</taxon>
        <taxon>Biomphalaria</taxon>
    </lineage>
</organism>
<feature type="compositionally biased region" description="Basic and acidic residues" evidence="8">
    <location>
        <begin position="58"/>
        <end position="73"/>
    </location>
</feature>
<dbReference type="SMART" id="SM00194">
    <property type="entry name" value="PTPc"/>
    <property type="match status" value="2"/>
</dbReference>
<dbReference type="FunFam" id="3.90.190.10:FF:000102">
    <property type="entry name" value="Receptor-type tyrosine-protein phosphatase"/>
    <property type="match status" value="1"/>
</dbReference>
<feature type="compositionally biased region" description="Polar residues" evidence="8">
    <location>
        <begin position="2968"/>
        <end position="2991"/>
    </location>
</feature>
<keyword evidence="3" id="KW-0732">Signal</keyword>
<feature type="compositionally biased region" description="Polar residues" evidence="8">
    <location>
        <begin position="2771"/>
        <end position="2785"/>
    </location>
</feature>
<evidence type="ECO:0000256" key="7">
    <source>
        <dbReference type="ARBA" id="ARBA00051722"/>
    </source>
</evidence>
<feature type="compositionally biased region" description="Polar residues" evidence="8">
    <location>
        <begin position="34"/>
        <end position="50"/>
    </location>
</feature>
<feature type="compositionally biased region" description="Polar residues" evidence="8">
    <location>
        <begin position="3093"/>
        <end position="3103"/>
    </location>
</feature>
<feature type="compositionally biased region" description="Acidic residues" evidence="8">
    <location>
        <begin position="1543"/>
        <end position="1573"/>
    </location>
</feature>
<sequence length="3479" mass="393209">MATRPQMAAMYYLYICLVSTRFLVKGTITEDDTNTATDSTLVTTEQSATSDPIVDPVSPHKDQTGSKGPKDNPKISPTAATRATAATTTTTTTTTSTTSITTAQNAAQTIAQITAQNAAQTTAQTAAQTTAQPAAQTTSKTTAKIATLPSPPKYPSLPIGQKIFKYVRLTRKSLYGHLLVSWDIQDNYVTQDVNYTLLTEYFRIGDCADNNNVSNPKQEIPLQSMVRSYELQNVISWSSLAVTLRGVEQTHGLTDYITETVVTHETIPVGKPVNIHPMSIQPNSAQIAWDPPICEERGGLRIRYDVEMAPTNSPMSPKLMTTNTEYIALASLTAFTTYQIRTRYVNSAGVGPFSDFYIFQTGQGPPGAPIVYNFTYDDISIGVVIVQPAQPNGQIDQFNIELTGGLNHMSDLYTPLNGSEYIIGNLMSNTSYLIRARARNAAGWGDWSKHIQVSTKPEIKPSPIALRQFMANMTCIGFQWAPPPSADLHLVHSYEIRVFSSDQTILPIRVFVSKDNHEHIQCGLNPYTQYSVSVSVMKGTGQTGHPLAARMWTEGMTPPKPRPPVIRKETTTTVTIEVFPVLFDYGPITAYQIRLLRVFHNHTVRDPHPLGSDVFGDDVPLWFLEDKAAKQDQRLNSDAIRGNMGFLEPPRDLGQGNNVPNIIPLGKRSANDEAKPARQMTSRMSYDDETIQPGNVFLLTIPSATIRRCDLDSWFMEWKQKWLNNSERSPKYVKRTALPSSGCYVDDSLLRPEIVHLENTESSSGKGSKNRRKRSFGSPPGVLWLELLEKDIPEPGFWVIGDEQMYHGRRNLALEPDTEYAIIFAVESTVVDITKHAYSMATTTAFTLSQEVKWLTEKQKMIIKFAILPISILLFFLFGFFVIRHILLAAKNAKSSPNTRQKNVDYGQEEDIHEEEGHDVLEDEDSNDDYMPLQKKSLTEPSKLTEKDSKLEQFFNPTQNIGQPRFITTMRENILYNDNNRNAGNDNNSAGPATRVVQFESDGDSDSPDDQSYSLPLDPCPPAYTDLGNANNNECSPSRASFLSGEGGLSPVKVNAFEVVAGTDCTRVTSPCSCGDYEGMQGFEHDGDCIRCECQQNDVTLVDMSDFESDESVFELDTGLNQRTNNLMASVVDPFTLRTQTNCDSPRLKTFTSHQVPFTSSSTNKLVSTTWNICEKSLSGYFNNNNNSIVHSPPSNRRELCKVDIMDSRKEINLDGFDFDCREELIRSKTWLTRSIDFHNYLNDNMAVEDSFNVAKDCLLSHKDDDNDIGFSREKEQNPECSGDLPSFFEINDVTNDEICKACNDVIKELEMDTKSLSELSRLSCNDKVCFHSDNLLLNTVPCYLDAGVNYNNSCDSADSDHVNKETGNGKDSSPNNSLPNEGNADNSATVEKKENSKKKLFSLRPKSCDPSTLPQSATRADGKDNSNQKPLKSKLRFRFYRYKGLKSKLKTNTKSHGTTSAGQVDKVKNTKKTKAALTTNVQRNSKEKKRMRSNKEKAQMKSKLSSSKLAAKIKKKEKNKPKNKDLDTSCNNPVKRRRDSSDSEDTGSETGSEEDSETSSEYESESETESESSEERKKITKEDKVDKYQSKEDKVDKYPSPYANFAGVGEKEPFPPNWNQQYQTPAPPPAPPKKKWYHIFPFFKKSSAPLSNAPLYDAKPEPNVLKRSASDSTLKFRNTFEQPAQCQQPVQTFQQAQPLQQVRPLVIAQYPIVQAVVSPRLYRSVPQQTVIMPSVAAVAPPKSPYTGPRRNVNWSRKKESQGMGLRPHPHNVSFKDEFASLENFKRSLLQKLSFNVANRNMDKNRFPYILAPDHTRVNIEIVAAGDADYYNASYIRLDSGVQYIAAQTPFSPITVSDFWRMVLQNRVETIVMLCACVEGGVIKSEQYWADSGVYAGGHVIVETLSQKWFANFVVRTFKLCAACTDDVRVTQFQFFSWPLNGVPEDAIPFLELRYRVRSFYGNKTSPILVTCGTGVARSAVYIAVDQLIEEYGRDGCVNVFRFVKKMRRSRPFMVRNLNQYRFIYECLFEEFQAGDTVLRLDMKPQYTALCQKNPQSDFTYLMDQFRILSQFTSDLTQKECSVGSLRVNNSKNVDQRILPPDKYRPYNQLTEGDPGTWPYINAVIINGHRRTDEFIVTQTPLNNTAFDFWKMVQDYQVQTIVMFGKCRGLNQEQYFPKTGGRQFGNLYVEHINTTKTDSVTTRNLKICVMGISGVEKRALRHFQIKNWEDSDTLSAKRIDQVPNGITDLLDLIEKVLDWQVVANRRTKPVVVVCGNGATLSGLFVASQVICEKMREDKEVDLYHTVKHIKRRRPMIVADFDQYRFLHQVLWQYIINFIPEAQKLLKLNELENKSSDDESATDELASHSPINEAYKEMRRSFSGRYSPEKKERDWMDDDFSDMQQLQQMNDEQERGFVRLASSTRRFESHKSFSKNQSAVSSSQSMETNAGKCSCLPVRRKKSPRGKGCCRGNSKKSLEEEDEDFRPRSLRSIKQGLGTAPGIASARLRPSSTDDPFGEAGLSIPRRAVDRELSSRTSTFKAESGASKHRPENQKDEDLRISTHGGRNTSKMFKKKKVRKYVDTASGSNTVFSQGSGSLNYSMNPLERDRSWMHNERDIDDIIRELYSNRANQALGSRRESMRNTYPYAEIEEPFSEQQTGEQRGNHIQTLETTMNSHYQTFNYPTDYQSGYRRKSFASHPKYGPPGRYPFVSREPRSSVNEPYFNELPDQRKRSRTFRHSRHSANVPQDFEDAFEDDEFQEEHMVCYRHSSPMTENAARSQTYRDNFSYDVSERRRPKRNEQMWPNEALDDDSEDKPKTWPREVVKTFPTRSTSKPYTNQSMTHENYKSRNLKRSSDQREPDSRSASYGNWKPQKEVYHRARQPAAGFETISEENTLSDSSFHEAFSSSLQPEEHQEKMPRPHSRMLGNQPPLTTSQLEPNDENGQYYVCYRKSPSRPMPEPPIYVTEQRSSLSNPRNNAQPSMTDYQRATINEERSRSSPDKQRKSSLSAQDRDGVRLQEAHSMLDEDNLNFRTRRKSDVQGSKDFAFAAGDDEADEARASRRTSSLPLKTADSEFLPEKRTTPYDEMFQEKLQSQRPSLKNQGGEVPQETPLDDRDRKAEIMNRPRSGYVDATPEHQQLLEKNLTSKTTPIRAEDSKNRTSQELTAVSSSISDSTSTRESRERMMLEDLDADDNDLTATSQRRPKNEGRPDTDLPRQSQTLVKQATVPEVGGAESPIYNQSARRISFAREAFKPKSSRNDLNGRKSNATMSSPAAGPGVKHIMCRPLPSPTKGSPVNSKHGEMATEEPQCLASSTPREPHRPASSTPREPHRPASSTPREPQRRPDADDTTELQWTTSEDCSIMSPPGVSRGKVGEMVRMNLQNKSPRELIKSIDLDFKKRITSPDITVIRPETGCGNVQVSPSRRQPITVQCKAKRGPSCEDLWVKAKVSGEDDQLDNSFDNSTASSDYDVSIHLK</sequence>
<feature type="compositionally biased region" description="Basic and acidic residues" evidence="8">
    <location>
        <begin position="2854"/>
        <end position="2863"/>
    </location>
</feature>
<dbReference type="Pfam" id="PF00041">
    <property type="entry name" value="fn3"/>
    <property type="match status" value="2"/>
</dbReference>
<feature type="compositionally biased region" description="Polar residues" evidence="8">
    <location>
        <begin position="2829"/>
        <end position="2844"/>
    </location>
</feature>
<dbReference type="PRINTS" id="PR00700">
    <property type="entry name" value="PRTYPHPHTASE"/>
</dbReference>
<feature type="compositionally biased region" description="Polar residues" evidence="8">
    <location>
        <begin position="1410"/>
        <end position="1419"/>
    </location>
</feature>
<feature type="compositionally biased region" description="Basic and acidic residues" evidence="8">
    <location>
        <begin position="2815"/>
        <end position="2825"/>
    </location>
</feature>
<feature type="region of interest" description="Disordered" evidence="8">
    <location>
        <begin position="756"/>
        <end position="776"/>
    </location>
</feature>
<feature type="region of interest" description="Disordered" evidence="8">
    <location>
        <begin position="1360"/>
        <end position="1435"/>
    </location>
</feature>
<evidence type="ECO:0000259" key="9">
    <source>
        <dbReference type="PROSITE" id="PS50055"/>
    </source>
</evidence>
<feature type="region of interest" description="Disordered" evidence="8">
    <location>
        <begin position="2770"/>
        <end position="2881"/>
    </location>
</feature>
<feature type="region of interest" description="Disordered" evidence="8">
    <location>
        <begin position="3456"/>
        <end position="3479"/>
    </location>
</feature>
<feature type="compositionally biased region" description="Basic and acidic residues" evidence="8">
    <location>
        <begin position="3252"/>
        <end position="3265"/>
    </location>
</feature>
<feature type="compositionally biased region" description="Low complexity" evidence="8">
    <location>
        <begin position="1502"/>
        <end position="1511"/>
    </location>
</feature>
<feature type="domain" description="Tyrosine specific protein phosphatases" evidence="10">
    <location>
        <begin position="2247"/>
        <end position="2324"/>
    </location>
</feature>
<dbReference type="InterPro" id="IPR050348">
    <property type="entry name" value="Protein-Tyr_Phosphatase"/>
</dbReference>
<dbReference type="SUPFAM" id="SSF49265">
    <property type="entry name" value="Fibronectin type III"/>
    <property type="match status" value="2"/>
</dbReference>
<feature type="compositionally biased region" description="Basic and acidic residues" evidence="8">
    <location>
        <begin position="3206"/>
        <end position="3216"/>
    </location>
</feature>
<feature type="domain" description="Tyrosine-protein phosphatase" evidence="9">
    <location>
        <begin position="2062"/>
        <end position="2333"/>
    </location>
</feature>
<dbReference type="InterPro" id="IPR029021">
    <property type="entry name" value="Prot-tyrosine_phosphatase-like"/>
</dbReference>
<accession>A0A9W2YWN1</accession>
<feature type="region of interest" description="Disordered" evidence="8">
    <location>
        <begin position="33"/>
        <end position="98"/>
    </location>
</feature>
<feature type="domain" description="Tyrosine-protein phosphatase" evidence="9">
    <location>
        <begin position="1775"/>
        <end position="2031"/>
    </location>
</feature>
<feature type="compositionally biased region" description="Basic and acidic residues" evidence="8">
    <location>
        <begin position="2548"/>
        <end position="2560"/>
    </location>
</feature>
<feature type="region of interest" description="Disordered" evidence="8">
    <location>
        <begin position="3049"/>
        <end position="3374"/>
    </location>
</feature>
<feature type="compositionally biased region" description="Polar residues" evidence="8">
    <location>
        <begin position="3460"/>
        <end position="3472"/>
    </location>
</feature>
<feature type="region of interest" description="Disordered" evidence="8">
    <location>
        <begin position="1449"/>
        <end position="1602"/>
    </location>
</feature>
<proteinExistence type="predicted"/>
<evidence type="ECO:0000256" key="3">
    <source>
        <dbReference type="ARBA" id="ARBA00022729"/>
    </source>
</evidence>
<evidence type="ECO:0000313" key="13">
    <source>
        <dbReference type="RefSeq" id="XP_055867158.1"/>
    </source>
</evidence>
<dbReference type="PROSITE" id="PS50853">
    <property type="entry name" value="FN3"/>
    <property type="match status" value="3"/>
</dbReference>
<evidence type="ECO:0000259" key="11">
    <source>
        <dbReference type="PROSITE" id="PS50853"/>
    </source>
</evidence>
<dbReference type="PANTHER" id="PTHR19134">
    <property type="entry name" value="RECEPTOR-TYPE TYROSINE-PROTEIN PHOSPHATASE"/>
    <property type="match status" value="1"/>
</dbReference>
<dbReference type="RefSeq" id="XP_055867158.1">
    <property type="nucleotide sequence ID" value="XM_056011183.1"/>
</dbReference>
<dbReference type="PANTHER" id="PTHR19134:SF449">
    <property type="entry name" value="TYROSINE-PROTEIN PHOSPHATASE 1"/>
    <property type="match status" value="1"/>
</dbReference>
<dbReference type="InterPro" id="IPR000387">
    <property type="entry name" value="Tyr_Pase_dom"/>
</dbReference>
<dbReference type="SMART" id="SM00404">
    <property type="entry name" value="PTPc_motif"/>
    <property type="match status" value="2"/>
</dbReference>
<feature type="region of interest" description="Disordered" evidence="8">
    <location>
        <begin position="2894"/>
        <end position="3029"/>
    </location>
</feature>
<evidence type="ECO:0000256" key="6">
    <source>
        <dbReference type="ARBA" id="ARBA00023136"/>
    </source>
</evidence>
<feature type="domain" description="Fibronectin type-III" evidence="11">
    <location>
        <begin position="460"/>
        <end position="560"/>
    </location>
</feature>
<keyword evidence="5" id="KW-0904">Protein phosphatase</keyword>
<keyword evidence="6" id="KW-0472">Membrane</keyword>
<dbReference type="CDD" id="cd00047">
    <property type="entry name" value="PTPc"/>
    <property type="match status" value="2"/>
</dbReference>
<comment type="subcellular location">
    <subcellularLocation>
        <location evidence="1">Membrane</location>
        <topology evidence="1">Single-pass membrane protein</topology>
    </subcellularLocation>
</comment>
<evidence type="ECO:0000256" key="2">
    <source>
        <dbReference type="ARBA" id="ARBA00013064"/>
    </source>
</evidence>
<evidence type="ECO:0000256" key="4">
    <source>
        <dbReference type="ARBA" id="ARBA00022801"/>
    </source>
</evidence>
<feature type="region of interest" description="Disordered" evidence="8">
    <location>
        <begin position="2462"/>
        <end position="2574"/>
    </location>
</feature>
<dbReference type="SUPFAM" id="SSF52799">
    <property type="entry name" value="(Phosphotyrosine protein) phosphatases II"/>
    <property type="match status" value="2"/>
</dbReference>
<feature type="compositionally biased region" description="Basic and acidic residues" evidence="8">
    <location>
        <begin position="2992"/>
        <end position="3005"/>
    </location>
</feature>
<dbReference type="GeneID" id="106077177"/>
<dbReference type="CDD" id="cd00063">
    <property type="entry name" value="FN3"/>
    <property type="match status" value="2"/>
</dbReference>
<evidence type="ECO:0000313" key="12">
    <source>
        <dbReference type="Proteomes" id="UP001165740"/>
    </source>
</evidence>
<feature type="compositionally biased region" description="Low complexity" evidence="8">
    <location>
        <begin position="76"/>
        <end position="98"/>
    </location>
</feature>
<evidence type="ECO:0000256" key="5">
    <source>
        <dbReference type="ARBA" id="ARBA00022912"/>
    </source>
</evidence>
<dbReference type="PROSITE" id="PS50055">
    <property type="entry name" value="TYR_PHOSPHATASE_PTP"/>
    <property type="match status" value="2"/>
</dbReference>
<protein>
    <recommendedName>
        <fullName evidence="2">protein-tyrosine-phosphatase</fullName>
        <ecNumber evidence="2">3.1.3.48</ecNumber>
    </recommendedName>
</protein>
<keyword evidence="4" id="KW-0378">Hydrolase</keyword>
<dbReference type="GO" id="GO:0004725">
    <property type="term" value="F:protein tyrosine phosphatase activity"/>
    <property type="evidence" value="ECO:0007669"/>
    <property type="project" value="UniProtKB-EC"/>
</dbReference>
<dbReference type="Gene3D" id="3.90.190.10">
    <property type="entry name" value="Protein tyrosine phosphatase superfamily"/>
    <property type="match status" value="2"/>
</dbReference>
<feature type="compositionally biased region" description="Basic and acidic residues" evidence="8">
    <location>
        <begin position="3178"/>
        <end position="3188"/>
    </location>
</feature>
<dbReference type="InterPro" id="IPR013783">
    <property type="entry name" value="Ig-like_fold"/>
</dbReference>
<feature type="compositionally biased region" description="Low complexity" evidence="8">
    <location>
        <begin position="2898"/>
        <end position="2909"/>
    </location>
</feature>
<name>A0A9W2YWN1_BIOGL</name>
<feature type="compositionally biased region" description="Basic and acidic residues" evidence="8">
    <location>
        <begin position="3114"/>
        <end position="3125"/>
    </location>
</feature>
<dbReference type="Pfam" id="PF00102">
    <property type="entry name" value="Y_phosphatase"/>
    <property type="match status" value="2"/>
</dbReference>
<dbReference type="OrthoDB" id="6150402at2759"/>
<feature type="domain" description="Fibronectin type-III" evidence="11">
    <location>
        <begin position="271"/>
        <end position="364"/>
    </location>
</feature>
<dbReference type="GO" id="GO:0016020">
    <property type="term" value="C:membrane"/>
    <property type="evidence" value="ECO:0007669"/>
    <property type="project" value="UniProtKB-SubCell"/>
</dbReference>
<dbReference type="SMART" id="SM00060">
    <property type="entry name" value="FN3"/>
    <property type="match status" value="3"/>
</dbReference>
<comment type="catalytic activity">
    <reaction evidence="7">
        <text>O-phospho-L-tyrosyl-[protein] + H2O = L-tyrosyl-[protein] + phosphate</text>
        <dbReference type="Rhea" id="RHEA:10684"/>
        <dbReference type="Rhea" id="RHEA-COMP:10136"/>
        <dbReference type="Rhea" id="RHEA-COMP:20101"/>
        <dbReference type="ChEBI" id="CHEBI:15377"/>
        <dbReference type="ChEBI" id="CHEBI:43474"/>
        <dbReference type="ChEBI" id="CHEBI:46858"/>
        <dbReference type="ChEBI" id="CHEBI:61978"/>
        <dbReference type="EC" id="3.1.3.48"/>
    </reaction>
</comment>
<dbReference type="Proteomes" id="UP001165740">
    <property type="component" value="Chromosome 14"/>
</dbReference>
<dbReference type="InterPro" id="IPR003595">
    <property type="entry name" value="Tyr_Pase_cat"/>
</dbReference>
<dbReference type="InterPro" id="IPR003961">
    <property type="entry name" value="FN3_dom"/>
</dbReference>